<dbReference type="EMBL" id="JAHUTI010045093">
    <property type="protein sequence ID" value="MED6246861.1"/>
    <property type="molecule type" value="Genomic_DNA"/>
</dbReference>
<feature type="chain" id="PRO_5045137042" evidence="1">
    <location>
        <begin position="17"/>
        <end position="177"/>
    </location>
</feature>
<proteinExistence type="predicted"/>
<accession>A0ABU7B8F8</accession>
<evidence type="ECO:0000313" key="2">
    <source>
        <dbReference type="EMBL" id="MED6246861.1"/>
    </source>
</evidence>
<reference evidence="2 3" key="1">
    <citation type="submission" date="2021-07" db="EMBL/GenBank/DDBJ databases">
        <authorList>
            <person name="Palmer J.M."/>
        </authorList>
    </citation>
    <scope>NUCLEOTIDE SEQUENCE [LARGE SCALE GENOMIC DNA]</scope>
    <source>
        <strain evidence="2 3">AT_MEX2019</strain>
        <tissue evidence="2">Muscle</tissue>
    </source>
</reference>
<evidence type="ECO:0000256" key="1">
    <source>
        <dbReference type="SAM" id="SignalP"/>
    </source>
</evidence>
<organism evidence="2 3">
    <name type="scientific">Ataeniobius toweri</name>
    <dbReference type="NCBI Taxonomy" id="208326"/>
    <lineage>
        <taxon>Eukaryota</taxon>
        <taxon>Metazoa</taxon>
        <taxon>Chordata</taxon>
        <taxon>Craniata</taxon>
        <taxon>Vertebrata</taxon>
        <taxon>Euteleostomi</taxon>
        <taxon>Actinopterygii</taxon>
        <taxon>Neopterygii</taxon>
        <taxon>Teleostei</taxon>
        <taxon>Neoteleostei</taxon>
        <taxon>Acanthomorphata</taxon>
        <taxon>Ovalentaria</taxon>
        <taxon>Atherinomorphae</taxon>
        <taxon>Cyprinodontiformes</taxon>
        <taxon>Goodeidae</taxon>
        <taxon>Ataeniobius</taxon>
    </lineage>
</organism>
<comment type="caution">
    <text evidence="2">The sequence shown here is derived from an EMBL/GenBank/DDBJ whole genome shotgun (WGS) entry which is preliminary data.</text>
</comment>
<protein>
    <submittedName>
        <fullName evidence="2">Uncharacterized protein</fullName>
    </submittedName>
</protein>
<sequence>MSLLLFLLLFLTTLLSISLLKQKHTHGFIAQRHTTLRQLEEDQRRRSASAPAAAFKLTKRVLQLLLEIKDTIHVASSSAGTSYEVKPANTEQEFEALENCLEDKNEGAGLSKHLKRFGGVDAADLVKKSMAAINLLYHGRTMTNKMMAKMSLRGRSGKVAFVKTQLYKIVCGKFSLT</sequence>
<evidence type="ECO:0000313" key="3">
    <source>
        <dbReference type="Proteomes" id="UP001345963"/>
    </source>
</evidence>
<feature type="signal peptide" evidence="1">
    <location>
        <begin position="1"/>
        <end position="16"/>
    </location>
</feature>
<name>A0ABU7B8F8_9TELE</name>
<dbReference type="Proteomes" id="UP001345963">
    <property type="component" value="Unassembled WGS sequence"/>
</dbReference>
<keyword evidence="3" id="KW-1185">Reference proteome</keyword>
<gene>
    <name evidence="2" type="ORF">ATANTOWER_025083</name>
</gene>
<keyword evidence="1" id="KW-0732">Signal</keyword>